<proteinExistence type="predicted"/>
<comment type="caution">
    <text evidence="1">The sequence shown here is derived from an EMBL/GenBank/DDBJ whole genome shotgun (WGS) entry which is preliminary data.</text>
</comment>
<evidence type="ECO:0000313" key="2">
    <source>
        <dbReference type="Proteomes" id="UP000215059"/>
    </source>
</evidence>
<dbReference type="AlphaFoldDB" id="A0A235FAC8"/>
<accession>A0A235FAC8</accession>
<reference evidence="1 2" key="1">
    <citation type="submission" date="2017-07" db="EMBL/GenBank/DDBJ databases">
        <title>Fictibacillus sp. nov. GDSW-R2A3 Genome sequencing and assembly.</title>
        <authorList>
            <person name="Mayilraj S."/>
        </authorList>
    </citation>
    <scope>NUCLEOTIDE SEQUENCE [LARGE SCALE GENOMIC DNA]</scope>
    <source>
        <strain evidence="1 2">GDSW-R2A3</strain>
    </source>
</reference>
<dbReference type="EMBL" id="NOII01000003">
    <property type="protein sequence ID" value="OYD57695.1"/>
    <property type="molecule type" value="Genomic_DNA"/>
</dbReference>
<dbReference type="OrthoDB" id="2808168at2"/>
<name>A0A235FAC8_9BACL</name>
<keyword evidence="2" id="KW-1185">Reference proteome</keyword>
<gene>
    <name evidence="1" type="ORF">CGZ90_13610</name>
</gene>
<organism evidence="1 2">
    <name type="scientific">Fictibacillus aquaticus</name>
    <dbReference type="NCBI Taxonomy" id="2021314"/>
    <lineage>
        <taxon>Bacteria</taxon>
        <taxon>Bacillati</taxon>
        <taxon>Bacillota</taxon>
        <taxon>Bacilli</taxon>
        <taxon>Bacillales</taxon>
        <taxon>Fictibacillaceae</taxon>
        <taxon>Fictibacillus</taxon>
    </lineage>
</organism>
<dbReference type="Proteomes" id="UP000215059">
    <property type="component" value="Unassembled WGS sequence"/>
</dbReference>
<protein>
    <submittedName>
        <fullName evidence="1">Uncharacterized protein</fullName>
    </submittedName>
</protein>
<evidence type="ECO:0000313" key="1">
    <source>
        <dbReference type="EMBL" id="OYD57695.1"/>
    </source>
</evidence>
<dbReference type="RefSeq" id="WP_094253046.1">
    <property type="nucleotide sequence ID" value="NZ_JBHLXL010000001.1"/>
</dbReference>
<sequence>MNNINFFNNTGQEVKFSFLEKPPASSMTEAFIYVNAANEHMVIKNGERLTKSEYRIGKYRTVYKINMQSKTYHYSREVQSASKGRDFNVDLGVDLYVHDPRQLVEQKAFEIGRLVENYLPHWVETNALRYHIEEANLFHQFIEDFFTVSPLISALDGVGVSVRSPRVMIRQSQHERALDKDDYGKDRGYDQLIAHANRIRHFIEHGDLLTAIMLAESNPPAVKMVEAQIQKEESLQLEMNAHLHRLATDSNVDQIEAREQMEKLQILFPSLKAGSQQAQMRKPASSSDILDDIYESNRIKG</sequence>